<evidence type="ECO:0008006" key="15">
    <source>
        <dbReference type="Google" id="ProtNLM"/>
    </source>
</evidence>
<evidence type="ECO:0000259" key="11">
    <source>
        <dbReference type="PROSITE" id="PS51293"/>
    </source>
</evidence>
<dbReference type="SMART" id="SM00249">
    <property type="entry name" value="PHD"/>
    <property type="match status" value="3"/>
</dbReference>
<evidence type="ECO:0000259" key="8">
    <source>
        <dbReference type="PROSITE" id="PS50016"/>
    </source>
</evidence>
<sequence>MAQENDFKATGADQPTASDTAKPSSGSDSAAKDSGAEMAAPYGTRSRNRSGNPRPNYAEDRDIDMDNYDYYRDKGGPEGVKKSARQATAVAAVADAPPRVPGGSRKSGVDEVRTPLPSQNGSRDQVSSSAGGSGGATGGASQVAQASGASQPSRKRKATAAVAARRTSNAVQTTGAPLLRETNLMTFEQCSSRPENGRMKADDGTVLEPNDHVYLVCEPPGEPYYLGRIMEFLHAQNDSSRPVDAVRINWFYRPKDIGRKAIDTRQVFATMHSDISPLTALRGKCRIMHRGEIDNMDQFRKTPDSFWFEKLYDRYIQKNYDLIPTSSIVNVPDKVKKVLDDRWKYVLVEQGRGKELTSAVKLCKRCSGYCASNDSVDCAVCHNTYHMNCVRPPLLKKPSRGFAWSCAACSRAQERKLEARNTPNGADANGDADEDEIVDEEDEEAQGIGTDRTTPADDDSHHQGTAEQIYQASLWPWRYLGMHCKPEDALDYDDRIYPRASTRIGPRHQANVAPWPGRPVQYVKPLETKKGSKGAKMSKEAQDAEKALRGKRPKWVQDQPPGYVARGEDYEESDTRSTATLLWKPPTSDLRPKDSVEDYMKKARGMGKKLGLPDRSTNLQDIAIETLFRRDYNAAAALKVLPDVDKALFKEPDLTSAEQKKFEEGVSKYGSELFLVKKHVKTMTPGEIVRYYYTWKKTERGQQVWGAFAGRKGKKQAKRADAAASKFADDVADHEDDSAFDASKAAEKKRSFVCQFCSTTTSRQWRRAPNVAPGAVHEHGSKASKDRGGQHVVALCRRCAELWRRYGIRYEEMEEVAKKVAQSGGRAWKRKQDEELLKELQAAQEMGLMTPDRDVTPVTVPAPVAGPEPPRKKLKGAPSDNKENIKEKETPKETSKEPAKEPAKDPDKATPDAGVASTPTVPKKKEKVADTTPVPEMPKPRTLPCAICDQMEPLGDQHVSCRECRLTVHRNCYGIVDNRIQGKWICDMCSNDKSPQISISYKCVLCPVEHTEKDFVDQPKLTHHKKKMSEKDREREKLEVQQARKAAEFYRKKQEEMNRPVNPREPLKRTADNNWVHVTCAIWTPEVKFGNAKALEPSEGIPLIPRSRYDETCQACKQKGGACVSCHQCRTPFHVECARQHGHLLGFDVTPVKSSRREQSNIVTVSGESGTMSAVIWCKDHVPTKTIAHRMHDVVGETGMTALRLYVQSYKQADLALTGTVRKANLMMNAAKTAGAPTQVSGARRTSTTASALNSSGVHTRVNEGLEAAANATQPGDKICITCGIDVTPKWWPIDDSLEQQLTNGHHGAIGSEAQKFVEQRKFQCHKCRKAARTPKPYAPGPSPPAIEAPRRQTPGSGPPMGGSPLRSPPPAPSEHRPRQYEIHALLHHPASHAPPTPPQPHRQPPQQQQHVHSHPHSHPTPPPPPPSHVQTVPQTAAPSHNSGPLLGPRSAPIPHPYTAAPPPRQAPYPDWSHQQSPRHGSPPRHLNGGPPPMHNGPPPPLSNLSALRPPAMSGPPPVAPLSAGHHHPLGSPMFGNGMPPSPRRMSGPAPPVSFASPYHGGSSHGAPSPHSASPSLSNGVPPPPLRGDQFSHSLHPQRSPYAGPHGSPPMSRNGPPLPHEHGSVGPPGPRVPESRPASGASASPSLRNLLS</sequence>
<feature type="region of interest" description="Disordered" evidence="7">
    <location>
        <begin position="1"/>
        <end position="172"/>
    </location>
</feature>
<feature type="compositionally biased region" description="Pro residues" evidence="7">
    <location>
        <begin position="1490"/>
        <end position="1502"/>
    </location>
</feature>
<accession>A0A0F7ZNE6</accession>
<dbReference type="GO" id="GO:0003682">
    <property type="term" value="F:chromatin binding"/>
    <property type="evidence" value="ECO:0007669"/>
    <property type="project" value="InterPro"/>
</dbReference>
<dbReference type="EMBL" id="KQ030533">
    <property type="protein sequence ID" value="KJZ73615.1"/>
    <property type="molecule type" value="Genomic_DNA"/>
</dbReference>
<dbReference type="GO" id="GO:0004842">
    <property type="term" value="F:ubiquitin-protein transferase activity"/>
    <property type="evidence" value="ECO:0007669"/>
    <property type="project" value="TreeGrafter"/>
</dbReference>
<keyword evidence="6" id="KW-0175">Coiled coil</keyword>
<dbReference type="OrthoDB" id="336088at2759"/>
<dbReference type="Gene3D" id="2.30.30.490">
    <property type="match status" value="1"/>
</dbReference>
<feature type="coiled-coil region" evidence="6">
    <location>
        <begin position="1021"/>
        <end position="1053"/>
    </location>
</feature>
<dbReference type="InterPro" id="IPR029617">
    <property type="entry name" value="Snt2"/>
</dbReference>
<dbReference type="InterPro" id="IPR001965">
    <property type="entry name" value="Znf_PHD"/>
</dbReference>
<dbReference type="PROSITE" id="PS50016">
    <property type="entry name" value="ZF_PHD_2"/>
    <property type="match status" value="2"/>
</dbReference>
<dbReference type="Pfam" id="PF01426">
    <property type="entry name" value="BAH"/>
    <property type="match status" value="1"/>
</dbReference>
<evidence type="ECO:0000313" key="14">
    <source>
        <dbReference type="Proteomes" id="UP000054481"/>
    </source>
</evidence>
<organism evidence="13 14">
    <name type="scientific">Hirsutella minnesotensis 3608</name>
    <dbReference type="NCBI Taxonomy" id="1043627"/>
    <lineage>
        <taxon>Eukaryota</taxon>
        <taxon>Fungi</taxon>
        <taxon>Dikarya</taxon>
        <taxon>Ascomycota</taxon>
        <taxon>Pezizomycotina</taxon>
        <taxon>Sordariomycetes</taxon>
        <taxon>Hypocreomycetidae</taxon>
        <taxon>Hypocreales</taxon>
        <taxon>Ophiocordycipitaceae</taxon>
        <taxon>Hirsutella</taxon>
    </lineage>
</organism>
<dbReference type="PROSITE" id="PS51805">
    <property type="entry name" value="EPHD"/>
    <property type="match status" value="1"/>
</dbReference>
<dbReference type="SMART" id="SM00717">
    <property type="entry name" value="SANT"/>
    <property type="match status" value="1"/>
</dbReference>
<dbReference type="InterPro" id="IPR001005">
    <property type="entry name" value="SANT/Myb"/>
</dbReference>
<feature type="compositionally biased region" description="Pro residues" evidence="7">
    <location>
        <begin position="1452"/>
        <end position="1467"/>
    </location>
</feature>
<feature type="compositionally biased region" description="Pro residues" evidence="7">
    <location>
        <begin position="1393"/>
        <end position="1404"/>
    </location>
</feature>
<feature type="compositionally biased region" description="Basic and acidic residues" evidence="7">
    <location>
        <begin position="454"/>
        <end position="464"/>
    </location>
</feature>
<dbReference type="Pfam" id="PF13832">
    <property type="entry name" value="zf-HC5HC2H_2"/>
    <property type="match status" value="1"/>
</dbReference>
<dbReference type="PANTHER" id="PTHR47672:SF1">
    <property type="entry name" value="E3 UBIQUITIN-PROTEIN LIGASE SNT2"/>
    <property type="match status" value="1"/>
</dbReference>
<dbReference type="InterPro" id="IPR019787">
    <property type="entry name" value="Znf_PHD-finger"/>
</dbReference>
<dbReference type="SUPFAM" id="SSF57903">
    <property type="entry name" value="FYVE/PHD zinc finger"/>
    <property type="match status" value="2"/>
</dbReference>
<dbReference type="InterPro" id="IPR000949">
    <property type="entry name" value="ELM2_dom"/>
</dbReference>
<feature type="compositionally biased region" description="Low complexity" evidence="7">
    <location>
        <begin position="1556"/>
        <end position="1576"/>
    </location>
</feature>
<dbReference type="GO" id="GO:0008270">
    <property type="term" value="F:zinc ion binding"/>
    <property type="evidence" value="ECO:0007669"/>
    <property type="project" value="UniProtKB-KW"/>
</dbReference>
<feature type="region of interest" description="Disordered" evidence="7">
    <location>
        <begin position="1390"/>
        <end position="1652"/>
    </location>
</feature>
<feature type="compositionally biased region" description="Low complexity" evidence="7">
    <location>
        <begin position="856"/>
        <end position="865"/>
    </location>
</feature>
<feature type="compositionally biased region" description="Pro residues" evidence="7">
    <location>
        <begin position="1419"/>
        <end position="1428"/>
    </location>
</feature>
<evidence type="ECO:0000256" key="7">
    <source>
        <dbReference type="SAM" id="MobiDB-lite"/>
    </source>
</evidence>
<feature type="compositionally biased region" description="Basic and acidic residues" evidence="7">
    <location>
        <begin position="537"/>
        <end position="548"/>
    </location>
</feature>
<feature type="compositionally biased region" description="Pro residues" evidence="7">
    <location>
        <begin position="1337"/>
        <end position="1347"/>
    </location>
</feature>
<keyword evidence="14" id="KW-1185">Reference proteome</keyword>
<feature type="domain" description="PHD-type" evidence="8">
    <location>
        <begin position="942"/>
        <end position="992"/>
    </location>
</feature>
<evidence type="ECO:0000259" key="12">
    <source>
        <dbReference type="PROSITE" id="PS51805"/>
    </source>
</evidence>
<dbReference type="FunFam" id="3.30.40.10:FF:000486">
    <property type="entry name" value="PHD finger and BAH domain (Snt2)"/>
    <property type="match status" value="1"/>
</dbReference>
<dbReference type="SUPFAM" id="SSF46689">
    <property type="entry name" value="Homeodomain-like"/>
    <property type="match status" value="1"/>
</dbReference>
<dbReference type="Pfam" id="PF00628">
    <property type="entry name" value="PHD"/>
    <property type="match status" value="1"/>
</dbReference>
<dbReference type="InterPro" id="IPR034732">
    <property type="entry name" value="EPHD"/>
</dbReference>
<dbReference type="FunFam" id="2.30.30.490:FF:000018">
    <property type="entry name" value="Lid2 complex component snt2"/>
    <property type="match status" value="1"/>
</dbReference>
<keyword evidence="1" id="KW-0479">Metal-binding</keyword>
<evidence type="ECO:0000256" key="6">
    <source>
        <dbReference type="SAM" id="Coils"/>
    </source>
</evidence>
<dbReference type="PROSITE" id="PS51038">
    <property type="entry name" value="BAH"/>
    <property type="match status" value="1"/>
</dbReference>
<feature type="domain" description="PHD-type" evidence="12">
    <location>
        <begin position="1050"/>
        <end position="1182"/>
    </location>
</feature>
<dbReference type="InterPro" id="IPR009057">
    <property type="entry name" value="Homeodomain-like_sf"/>
</dbReference>
<feature type="region of interest" description="Disordered" evidence="7">
    <location>
        <begin position="1330"/>
        <end position="1377"/>
    </location>
</feature>
<feature type="domain" description="PHD-type" evidence="8">
    <location>
        <begin position="360"/>
        <end position="412"/>
    </location>
</feature>
<proteinExistence type="predicted"/>
<feature type="region of interest" description="Disordered" evidence="7">
    <location>
        <begin position="417"/>
        <end position="465"/>
    </location>
</feature>
<dbReference type="SMART" id="SM00439">
    <property type="entry name" value="BAH"/>
    <property type="match status" value="1"/>
</dbReference>
<feature type="compositionally biased region" description="Low complexity" evidence="7">
    <location>
        <begin position="159"/>
        <end position="171"/>
    </location>
</feature>
<dbReference type="Gene3D" id="1.10.10.60">
    <property type="entry name" value="Homeodomain-like"/>
    <property type="match status" value="1"/>
</dbReference>
<dbReference type="Proteomes" id="UP000054481">
    <property type="component" value="Unassembled WGS sequence"/>
</dbReference>
<evidence type="ECO:0000256" key="3">
    <source>
        <dbReference type="ARBA" id="ARBA00022833"/>
    </source>
</evidence>
<evidence type="ECO:0000313" key="13">
    <source>
        <dbReference type="EMBL" id="KJZ73615.1"/>
    </source>
</evidence>
<dbReference type="SMART" id="SM01189">
    <property type="entry name" value="ELM2"/>
    <property type="match status" value="1"/>
</dbReference>
<feature type="compositionally biased region" description="Low complexity" evidence="7">
    <location>
        <begin position="1635"/>
        <end position="1646"/>
    </location>
</feature>
<dbReference type="InterPro" id="IPR011011">
    <property type="entry name" value="Znf_FYVE_PHD"/>
</dbReference>
<dbReference type="Pfam" id="PF13831">
    <property type="entry name" value="PHD_2"/>
    <property type="match status" value="1"/>
</dbReference>
<dbReference type="InterPro" id="IPR017884">
    <property type="entry name" value="SANT_dom"/>
</dbReference>
<evidence type="ECO:0000256" key="5">
    <source>
        <dbReference type="PROSITE-ProRule" id="PRU00146"/>
    </source>
</evidence>
<dbReference type="InterPro" id="IPR043151">
    <property type="entry name" value="BAH_sf"/>
</dbReference>
<feature type="domain" description="BAH" evidence="9">
    <location>
        <begin position="205"/>
        <end position="323"/>
    </location>
</feature>
<dbReference type="FunFam" id="3.30.40.10:FF:000899">
    <property type="entry name" value="PHD finger and BAH domain-containing protein"/>
    <property type="match status" value="1"/>
</dbReference>
<dbReference type="PANTHER" id="PTHR47672">
    <property type="entry name" value="E3 UBIQUITIN-PROTEIN LIGASE SNT2"/>
    <property type="match status" value="1"/>
</dbReference>
<dbReference type="GO" id="GO:0048189">
    <property type="term" value="C:Lid2 complex"/>
    <property type="evidence" value="ECO:0007669"/>
    <property type="project" value="TreeGrafter"/>
</dbReference>
<evidence type="ECO:0000259" key="10">
    <source>
        <dbReference type="PROSITE" id="PS51156"/>
    </source>
</evidence>
<dbReference type="CDD" id="cd15497">
    <property type="entry name" value="PHD1_Snt2p_like"/>
    <property type="match status" value="1"/>
</dbReference>
<evidence type="ECO:0000256" key="4">
    <source>
        <dbReference type="ARBA" id="ARBA00023242"/>
    </source>
</evidence>
<dbReference type="GO" id="GO:0036205">
    <property type="term" value="P:histone catabolic process"/>
    <property type="evidence" value="ECO:0007669"/>
    <property type="project" value="TreeGrafter"/>
</dbReference>
<keyword evidence="4" id="KW-0539">Nucleus</keyword>
<feature type="compositionally biased region" description="Basic and acidic residues" evidence="7">
    <location>
        <begin position="880"/>
        <end position="910"/>
    </location>
</feature>
<evidence type="ECO:0000259" key="9">
    <source>
        <dbReference type="PROSITE" id="PS51038"/>
    </source>
</evidence>
<dbReference type="Gene3D" id="3.30.40.10">
    <property type="entry name" value="Zinc/RING finger domain, C3HC4 (zinc finger)"/>
    <property type="match status" value="3"/>
</dbReference>
<dbReference type="InterPro" id="IPR001025">
    <property type="entry name" value="BAH_dom"/>
</dbReference>
<feature type="compositionally biased region" description="Low complexity" evidence="7">
    <location>
        <begin position="139"/>
        <end position="151"/>
    </location>
</feature>
<feature type="domain" description="SANT" evidence="11">
    <location>
        <begin position="655"/>
        <end position="700"/>
    </location>
</feature>
<reference evidence="13 14" key="1">
    <citation type="journal article" date="2014" name="Genome Biol. Evol.">
        <title>Comparative genomics and transcriptomics analyses reveal divergent lifestyle features of nematode endoparasitic fungus Hirsutella minnesotensis.</title>
        <authorList>
            <person name="Lai Y."/>
            <person name="Liu K."/>
            <person name="Zhang X."/>
            <person name="Zhang X."/>
            <person name="Li K."/>
            <person name="Wang N."/>
            <person name="Shu C."/>
            <person name="Wu Y."/>
            <person name="Wang C."/>
            <person name="Bushley K.E."/>
            <person name="Xiang M."/>
            <person name="Liu X."/>
        </authorList>
    </citation>
    <scope>NUCLEOTIDE SEQUENCE [LARGE SCALE GENOMIC DNA]</scope>
    <source>
        <strain evidence="13 14">3608</strain>
    </source>
</reference>
<feature type="compositionally biased region" description="Basic and acidic residues" evidence="7">
    <location>
        <begin position="69"/>
        <end position="81"/>
    </location>
</feature>
<evidence type="ECO:0000256" key="2">
    <source>
        <dbReference type="ARBA" id="ARBA00022771"/>
    </source>
</evidence>
<keyword evidence="3" id="KW-0862">Zinc</keyword>
<feature type="compositionally biased region" description="Low complexity" evidence="7">
    <location>
        <begin position="85"/>
        <end position="97"/>
    </location>
</feature>
<dbReference type="PROSITE" id="PS51293">
    <property type="entry name" value="SANT"/>
    <property type="match status" value="1"/>
</dbReference>
<gene>
    <name evidence="13" type="ORF">HIM_06948</name>
</gene>
<dbReference type="PROSITE" id="PS51156">
    <property type="entry name" value="ELM2"/>
    <property type="match status" value="1"/>
</dbReference>
<feature type="region of interest" description="Disordered" evidence="7">
    <location>
        <begin position="846"/>
        <end position="941"/>
    </location>
</feature>
<keyword evidence="2 5" id="KW-0863">Zinc-finger</keyword>
<feature type="domain" description="ELM2" evidence="10">
    <location>
        <begin position="500"/>
        <end position="645"/>
    </location>
</feature>
<evidence type="ECO:0000256" key="1">
    <source>
        <dbReference type="ARBA" id="ARBA00022723"/>
    </source>
</evidence>
<dbReference type="InterPro" id="IPR013083">
    <property type="entry name" value="Znf_RING/FYVE/PHD"/>
</dbReference>
<protein>
    <recommendedName>
        <fullName evidence="15">Lid2 complex component snt2</fullName>
    </recommendedName>
</protein>
<name>A0A0F7ZNE6_9HYPO</name>
<feature type="region of interest" description="Disordered" evidence="7">
    <location>
        <begin position="528"/>
        <end position="593"/>
    </location>
</feature>
<feature type="compositionally biased region" description="Acidic residues" evidence="7">
    <location>
        <begin position="430"/>
        <end position="445"/>
    </location>
</feature>